<reference evidence="2 3" key="1">
    <citation type="submission" date="2024-02" db="EMBL/GenBank/DDBJ databases">
        <title>De novo assembly and annotation of 12 fungi associated with fruit tree decline syndrome in Ontario, Canada.</title>
        <authorList>
            <person name="Sulman M."/>
            <person name="Ellouze W."/>
            <person name="Ilyukhin E."/>
        </authorList>
    </citation>
    <scope>NUCLEOTIDE SEQUENCE [LARGE SCALE GENOMIC DNA]</scope>
    <source>
        <strain evidence="2 3">FDS-637</strain>
    </source>
</reference>
<evidence type="ECO:0000313" key="3">
    <source>
        <dbReference type="Proteomes" id="UP001430584"/>
    </source>
</evidence>
<evidence type="ECO:0000313" key="2">
    <source>
        <dbReference type="EMBL" id="KAL0262671.1"/>
    </source>
</evidence>
<organism evidence="2 3">
    <name type="scientific">Diplodia seriata</name>
    <dbReference type="NCBI Taxonomy" id="420778"/>
    <lineage>
        <taxon>Eukaryota</taxon>
        <taxon>Fungi</taxon>
        <taxon>Dikarya</taxon>
        <taxon>Ascomycota</taxon>
        <taxon>Pezizomycotina</taxon>
        <taxon>Dothideomycetes</taxon>
        <taxon>Dothideomycetes incertae sedis</taxon>
        <taxon>Botryosphaeriales</taxon>
        <taxon>Botryosphaeriaceae</taxon>
        <taxon>Diplodia</taxon>
    </lineage>
</organism>
<dbReference type="Proteomes" id="UP001430584">
    <property type="component" value="Unassembled WGS sequence"/>
</dbReference>
<dbReference type="GeneID" id="92005726"/>
<keyword evidence="3" id="KW-1185">Reference proteome</keyword>
<dbReference type="RefSeq" id="XP_066635700.1">
    <property type="nucleotide sequence ID" value="XM_066773133.1"/>
</dbReference>
<gene>
    <name evidence="2" type="ORF">SLS55_001641</name>
</gene>
<proteinExistence type="predicted"/>
<dbReference type="EMBL" id="JAJVCZ030000002">
    <property type="protein sequence ID" value="KAL0262671.1"/>
    <property type="molecule type" value="Genomic_DNA"/>
</dbReference>
<feature type="region of interest" description="Disordered" evidence="1">
    <location>
        <begin position="72"/>
        <end position="100"/>
    </location>
</feature>
<accession>A0ABR3CSJ0</accession>
<protein>
    <submittedName>
        <fullName evidence="2">Uncharacterized protein</fullName>
    </submittedName>
</protein>
<evidence type="ECO:0000256" key="1">
    <source>
        <dbReference type="SAM" id="MobiDB-lite"/>
    </source>
</evidence>
<name>A0ABR3CSJ0_9PEZI</name>
<comment type="caution">
    <text evidence="2">The sequence shown here is derived from an EMBL/GenBank/DDBJ whole genome shotgun (WGS) entry which is preliminary data.</text>
</comment>
<sequence length="316" mass="34728">MHTIPTPADTLDRPPAFGAIDYRDDPAVYTVSTRLREAWITDPALIPTAAVSERSPKLPDIGTVIRAIQSLGNKNNNDSKDADNNNNDGGDDDIGGTGGTAITSQTDDILIRALRNADTNTLHTPLRDAVYHNWNHVFWDVSRFLLRLLPPLMREKEKEEDEDGEQVTAAATAPAIRMCGETLGHMHPPAEGVFAVEYPREGEREGCDEVETAVVLRKVFETNVLLVPTFVEEGVGVRFEIGEREQIGGFTFDATERRGVYNEPVVYWIRKGERVGITLSGGCGKGRTGVAAVFVYGKLCECSPEKEKLQCDETAI</sequence>